<dbReference type="Gene3D" id="1.10.3210.10">
    <property type="entry name" value="Hypothetical protein af1432"/>
    <property type="match status" value="1"/>
</dbReference>
<dbReference type="GO" id="GO:0008893">
    <property type="term" value="F:guanosine-3',5'-bis(diphosphate) 3'-diphosphatase activity"/>
    <property type="evidence" value="ECO:0007669"/>
    <property type="project" value="TreeGrafter"/>
</dbReference>
<organism evidence="1 2">
    <name type="scientific">Cellulosilyticum lentocellum (strain ATCC 49066 / DSM 5427 / NCIMB 11756 / RHM5)</name>
    <name type="common">Clostridium lentocellum</name>
    <dbReference type="NCBI Taxonomy" id="642492"/>
    <lineage>
        <taxon>Bacteria</taxon>
        <taxon>Bacillati</taxon>
        <taxon>Bacillota</taxon>
        <taxon>Clostridia</taxon>
        <taxon>Lachnospirales</taxon>
        <taxon>Cellulosilyticaceae</taxon>
        <taxon>Cellulosilyticum</taxon>
    </lineage>
</organism>
<evidence type="ECO:0000313" key="2">
    <source>
        <dbReference type="Proteomes" id="UP000008467"/>
    </source>
</evidence>
<protein>
    <submittedName>
        <fullName evidence="1">Metal dependent phosphohydrolase</fullName>
    </submittedName>
</protein>
<dbReference type="InterPro" id="IPR052194">
    <property type="entry name" value="MESH1"/>
</dbReference>
<dbReference type="EMBL" id="CP002582">
    <property type="protein sequence ID" value="ADZ83674.1"/>
    <property type="molecule type" value="Genomic_DNA"/>
</dbReference>
<reference evidence="1 2" key="1">
    <citation type="journal article" date="2011" name="J. Bacteriol.">
        <title>Complete genome sequence of the cellulose-degrading bacterium Cellulosilyticum lentocellum.</title>
        <authorList>
            <consortium name="US DOE Joint Genome Institute"/>
            <person name="Miller D.A."/>
            <person name="Suen G."/>
            <person name="Bruce D."/>
            <person name="Copeland A."/>
            <person name="Cheng J.F."/>
            <person name="Detter C."/>
            <person name="Goodwin L.A."/>
            <person name="Han C.S."/>
            <person name="Hauser L.J."/>
            <person name="Land M.L."/>
            <person name="Lapidus A."/>
            <person name="Lucas S."/>
            <person name="Meincke L."/>
            <person name="Pitluck S."/>
            <person name="Tapia R."/>
            <person name="Teshima H."/>
            <person name="Woyke T."/>
            <person name="Fox B.G."/>
            <person name="Angert E.R."/>
            <person name="Currie C.R."/>
        </authorList>
    </citation>
    <scope>NUCLEOTIDE SEQUENCE [LARGE SCALE GENOMIC DNA]</scope>
    <source>
        <strain evidence="2">ATCC 49066 / DSM 5427 / NCIMB 11756 / RHM5</strain>
    </source>
</reference>
<dbReference type="RefSeq" id="WP_013656968.1">
    <property type="nucleotide sequence ID" value="NC_015275.1"/>
</dbReference>
<dbReference type="KEGG" id="cle:Clole_1957"/>
<accession>F2JPL4</accession>
<dbReference type="SUPFAM" id="SSF109604">
    <property type="entry name" value="HD-domain/PDEase-like"/>
    <property type="match status" value="1"/>
</dbReference>
<dbReference type="AlphaFoldDB" id="F2JPL4"/>
<dbReference type="Proteomes" id="UP000008467">
    <property type="component" value="Chromosome"/>
</dbReference>
<dbReference type="PANTHER" id="PTHR46246:SF1">
    <property type="entry name" value="GUANOSINE-3',5'-BIS(DIPHOSPHATE) 3'-PYROPHOSPHOHYDROLASE MESH1"/>
    <property type="match status" value="1"/>
</dbReference>
<dbReference type="eggNOG" id="COG0317">
    <property type="taxonomic scope" value="Bacteria"/>
</dbReference>
<sequence>MNLEKAILIAATAHQGQVDKAGAPYILHPLRVMFSCKTQEEQICGVLHDVIEDTYMTLDDLRKEVFSETIINAIDALTKRSGETYEEFINRILLSPIACQVKLADLRDNMDLTRLSQANKADYARVKKYQSAMDKIKGFLEVHS</sequence>
<dbReference type="STRING" id="642492.Clole_1957"/>
<dbReference type="PANTHER" id="PTHR46246">
    <property type="entry name" value="GUANOSINE-3',5'-BIS(DIPHOSPHATE) 3'-PYROPHOSPHOHYDROLASE MESH1"/>
    <property type="match status" value="1"/>
</dbReference>
<gene>
    <name evidence="1" type="ordered locus">Clole_1957</name>
</gene>
<name>F2JPL4_CELLD</name>
<evidence type="ECO:0000313" key="1">
    <source>
        <dbReference type="EMBL" id="ADZ83674.1"/>
    </source>
</evidence>
<keyword evidence="2" id="KW-1185">Reference proteome</keyword>
<keyword evidence="1" id="KW-0378">Hydrolase</keyword>
<proteinExistence type="predicted"/>
<dbReference type="HOGENOM" id="CLU_109398_2_0_9"/>